<protein>
    <submittedName>
        <fullName evidence="1">Uncharacterized protein</fullName>
    </submittedName>
</protein>
<dbReference type="STRING" id="985665.HPL003_14245"/>
<evidence type="ECO:0000313" key="2">
    <source>
        <dbReference type="Proteomes" id="UP000005876"/>
    </source>
</evidence>
<name>G7W0H9_PAETH</name>
<dbReference type="KEGG" id="pta:HPL003_14245"/>
<proteinExistence type="predicted"/>
<gene>
    <name evidence="1" type="ordered locus">HPL003_14245</name>
</gene>
<dbReference type="HOGENOM" id="CLU_1883731_0_0_9"/>
<reference evidence="2" key="1">
    <citation type="submission" date="2011-11" db="EMBL/GenBank/DDBJ databases">
        <title>Complete sequence of Paenibacillus terrae HPL-003.</title>
        <authorList>
            <person name="Shin S.H."/>
            <person name="Kim S."/>
            <person name="Kim J.Y."/>
        </authorList>
    </citation>
    <scope>NUCLEOTIDE SEQUENCE [LARGE SCALE GENOMIC DNA]</scope>
    <source>
        <strain evidence="2">HPL-003</strain>
    </source>
</reference>
<evidence type="ECO:0000313" key="1">
    <source>
        <dbReference type="EMBL" id="AET59600.1"/>
    </source>
</evidence>
<dbReference type="Proteomes" id="UP000005876">
    <property type="component" value="Chromosome"/>
</dbReference>
<organism evidence="1 2">
    <name type="scientific">Paenibacillus terrae (strain HPL-003)</name>
    <dbReference type="NCBI Taxonomy" id="985665"/>
    <lineage>
        <taxon>Bacteria</taxon>
        <taxon>Bacillati</taxon>
        <taxon>Bacillota</taxon>
        <taxon>Bacilli</taxon>
        <taxon>Bacillales</taxon>
        <taxon>Paenibacillaceae</taxon>
        <taxon>Paenibacillus</taxon>
    </lineage>
</organism>
<reference key="2">
    <citation type="submission" date="2011-11" db="EMBL/GenBank/DDBJ databases">
        <authorList>
            <person name="Shin S.H."/>
            <person name="Kim S."/>
            <person name="Kim J.Y."/>
        </authorList>
    </citation>
    <scope>NUCLEOTIDE SEQUENCE</scope>
    <source>
        <strain>HPL-003</strain>
    </source>
</reference>
<accession>G7W0H9</accession>
<dbReference type="AlphaFoldDB" id="G7W0H9"/>
<sequence length="135" mass="15444">MLFSFQTHPRVTEAEAEKIASRLRAGLTESEIIGDGCIGKFSVCAAPDIVDLKQQKQYLEMVEGRPYLAQVFHVDYDELDTGYSTKVKFRIHHKGGFEFKSKVSERIIRRILDVFIEVRYGLDSRSEDDIQEPAS</sequence>
<dbReference type="EMBL" id="CP003107">
    <property type="protein sequence ID" value="AET59600.1"/>
    <property type="molecule type" value="Genomic_DNA"/>
</dbReference>
<reference evidence="1 2" key="3">
    <citation type="journal article" date="2012" name="J. Bacteriol.">
        <title>Genome Sequence of Paenibacillus terrae HPL-003, a Xylanase-Producing Bacterium Isolated from Soil Found in Forest Residue.</title>
        <authorList>
            <person name="Shin S.H."/>
            <person name="Kim S."/>
            <person name="Kim J.Y."/>
            <person name="Song H.Y."/>
            <person name="Cho S.J."/>
            <person name="Kim D.R."/>
            <person name="Lee K.I."/>
            <person name="Lim H.K."/>
            <person name="Park N.J."/>
            <person name="Hwang I.T."/>
            <person name="Yang K.S."/>
        </authorList>
    </citation>
    <scope>NUCLEOTIDE SEQUENCE [LARGE SCALE GENOMIC DNA]</scope>
    <source>
        <strain evidence="1 2">HPL-003</strain>
    </source>
</reference>